<dbReference type="EMBL" id="JACRDE010000088">
    <property type="protein sequence ID" value="MBI5248412.1"/>
    <property type="molecule type" value="Genomic_DNA"/>
</dbReference>
<keyword evidence="10" id="KW-0472">Membrane</keyword>
<reference evidence="12" key="1">
    <citation type="submission" date="2020-07" db="EMBL/GenBank/DDBJ databases">
        <title>Huge and variable diversity of episymbiotic CPR bacteria and DPANN archaea in groundwater ecosystems.</title>
        <authorList>
            <person name="He C.Y."/>
            <person name="Keren R."/>
            <person name="Whittaker M."/>
            <person name="Farag I.F."/>
            <person name="Doudna J."/>
            <person name="Cate J.H.D."/>
            <person name="Banfield J.F."/>
        </authorList>
    </citation>
    <scope>NUCLEOTIDE SEQUENCE</scope>
    <source>
        <strain evidence="12">NC_groundwater_1664_Pr3_B-0.1um_52_9</strain>
    </source>
</reference>
<organism evidence="12 13">
    <name type="scientific">Desulfomonile tiedjei</name>
    <dbReference type="NCBI Taxonomy" id="2358"/>
    <lineage>
        <taxon>Bacteria</taxon>
        <taxon>Pseudomonadati</taxon>
        <taxon>Thermodesulfobacteriota</taxon>
        <taxon>Desulfomonilia</taxon>
        <taxon>Desulfomonilales</taxon>
        <taxon>Desulfomonilaceae</taxon>
        <taxon>Desulfomonile</taxon>
    </lineage>
</organism>
<gene>
    <name evidence="12" type="ORF">HY912_02860</name>
</gene>
<feature type="non-terminal residue" evidence="12">
    <location>
        <position position="627"/>
    </location>
</feature>
<feature type="transmembrane region" description="Helical" evidence="10">
    <location>
        <begin position="35"/>
        <end position="54"/>
    </location>
</feature>
<comment type="catalytic activity">
    <reaction evidence="8">
        <text>L-tyrosyl-[protein] + ATP = O-phospho-L-tyrosyl-[protein] + ADP + H(+)</text>
        <dbReference type="Rhea" id="RHEA:10596"/>
        <dbReference type="Rhea" id="RHEA-COMP:10136"/>
        <dbReference type="Rhea" id="RHEA-COMP:20101"/>
        <dbReference type="ChEBI" id="CHEBI:15378"/>
        <dbReference type="ChEBI" id="CHEBI:30616"/>
        <dbReference type="ChEBI" id="CHEBI:46858"/>
        <dbReference type="ChEBI" id="CHEBI:61978"/>
        <dbReference type="ChEBI" id="CHEBI:456216"/>
        <dbReference type="EC" id="2.7.10.2"/>
    </reaction>
</comment>
<dbReference type="EC" id="2.7.10.2" evidence="2"/>
<feature type="coiled-coil region" evidence="9">
    <location>
        <begin position="292"/>
        <end position="338"/>
    </location>
</feature>
<feature type="coiled-coil region" evidence="9">
    <location>
        <begin position="183"/>
        <end position="210"/>
    </location>
</feature>
<protein>
    <recommendedName>
        <fullName evidence="2">non-specific protein-tyrosine kinase</fullName>
        <ecNumber evidence="2">2.7.10.2</ecNumber>
    </recommendedName>
</protein>
<dbReference type="Pfam" id="PF13614">
    <property type="entry name" value="AAA_31"/>
    <property type="match status" value="1"/>
</dbReference>
<keyword evidence="10" id="KW-1133">Transmembrane helix</keyword>
<evidence type="ECO:0000256" key="2">
    <source>
        <dbReference type="ARBA" id="ARBA00011903"/>
    </source>
</evidence>
<dbReference type="GO" id="GO:0004713">
    <property type="term" value="F:protein tyrosine kinase activity"/>
    <property type="evidence" value="ECO:0007669"/>
    <property type="project" value="TreeGrafter"/>
</dbReference>
<keyword evidence="9" id="KW-0175">Coiled coil</keyword>
<dbReference type="Gene3D" id="3.40.50.300">
    <property type="entry name" value="P-loop containing nucleotide triphosphate hydrolases"/>
    <property type="match status" value="1"/>
</dbReference>
<dbReference type="GO" id="GO:0005886">
    <property type="term" value="C:plasma membrane"/>
    <property type="evidence" value="ECO:0007669"/>
    <property type="project" value="TreeGrafter"/>
</dbReference>
<evidence type="ECO:0000256" key="3">
    <source>
        <dbReference type="ARBA" id="ARBA00022679"/>
    </source>
</evidence>
<accession>A0A9D6Z2A4</accession>
<dbReference type="CDD" id="cd05387">
    <property type="entry name" value="BY-kinase"/>
    <property type="match status" value="1"/>
</dbReference>
<feature type="domain" description="AAA" evidence="11">
    <location>
        <begin position="512"/>
        <end position="624"/>
    </location>
</feature>
<keyword evidence="5" id="KW-0418">Kinase</keyword>
<proteinExistence type="inferred from homology"/>
<evidence type="ECO:0000313" key="13">
    <source>
        <dbReference type="Proteomes" id="UP000807825"/>
    </source>
</evidence>
<sequence>MIPRQLPRHDFFPEPLSGSAKPLSYYLRHILEKKLTLVAFFIVIFAGSIIFGLTRVPQYRSSASLRMELGTPSGRGIVGSGESEPDFNFFYATQIQAMKEMADGAWAPSGMPRGAAGEPMADGLDQQSPWRGLQVNATRGSRLIDLEVTAEDPFIAREKLQLYIREYIEADRHRKEEFVNSLLSKLRLEVKHAEERMLRSQKELVDFSKEHAKVFLDENPDLAFTFLDTATQKLMDSRNERLDLETLSMHRQMILPRNIDSQYMRKLRDSSASLKGEYISASSALGPGHFQLALYESKIYALEKAIADLEKSEFNNTLEAARRKESASLDLLERAKREAIRSGSLAIHFEVLKKAAQADADVYFNLCERVRDASLFIQLAPHSVHVEDPPSLTSNPVTPNWTKILVAGLLLGLGSGLSAVFIRVFLDNRIRSAQELKTRLNLPVLGVVPNVRLVMPRGLETVSDIRYEFLPFQFPVSPFTDSIRVVRESVAGMLERDTGMVLAVTSALPCDGKTFISMALASAVASERKRVLVLDADLRNPRIGRVLEAPLEHPGLTNILTGKADRLDEVIHASHVPGLFFVMSGAVPENPVALLRSQTMREFIRNCNKSFDMVIIDCPPVLGFADA</sequence>
<dbReference type="AlphaFoldDB" id="A0A9D6Z2A4"/>
<name>A0A9D6Z2A4_9BACT</name>
<dbReference type="InterPro" id="IPR050445">
    <property type="entry name" value="Bact_polysacc_biosynth/exp"/>
</dbReference>
<keyword evidence="7" id="KW-0829">Tyrosine-protein kinase</keyword>
<dbReference type="PANTHER" id="PTHR32309:SF13">
    <property type="entry name" value="FERRIC ENTEROBACTIN TRANSPORT PROTEIN FEPE"/>
    <property type="match status" value="1"/>
</dbReference>
<evidence type="ECO:0000256" key="8">
    <source>
        <dbReference type="ARBA" id="ARBA00051245"/>
    </source>
</evidence>
<dbReference type="SUPFAM" id="SSF52540">
    <property type="entry name" value="P-loop containing nucleoside triphosphate hydrolases"/>
    <property type="match status" value="1"/>
</dbReference>
<dbReference type="PANTHER" id="PTHR32309">
    <property type="entry name" value="TYROSINE-PROTEIN KINASE"/>
    <property type="match status" value="1"/>
</dbReference>
<feature type="transmembrane region" description="Helical" evidence="10">
    <location>
        <begin position="404"/>
        <end position="426"/>
    </location>
</feature>
<dbReference type="InterPro" id="IPR027417">
    <property type="entry name" value="P-loop_NTPase"/>
</dbReference>
<evidence type="ECO:0000256" key="5">
    <source>
        <dbReference type="ARBA" id="ARBA00022777"/>
    </source>
</evidence>
<comment type="similarity">
    <text evidence="1">Belongs to the CpsD/CapB family.</text>
</comment>
<keyword evidence="6" id="KW-0067">ATP-binding</keyword>
<dbReference type="InterPro" id="IPR025669">
    <property type="entry name" value="AAA_dom"/>
</dbReference>
<evidence type="ECO:0000256" key="4">
    <source>
        <dbReference type="ARBA" id="ARBA00022741"/>
    </source>
</evidence>
<evidence type="ECO:0000256" key="1">
    <source>
        <dbReference type="ARBA" id="ARBA00007316"/>
    </source>
</evidence>
<keyword evidence="4" id="KW-0547">Nucleotide-binding</keyword>
<dbReference type="InterPro" id="IPR005702">
    <property type="entry name" value="Wzc-like_C"/>
</dbReference>
<keyword evidence="3" id="KW-0808">Transferase</keyword>
<keyword evidence="10" id="KW-0812">Transmembrane</keyword>
<dbReference type="Proteomes" id="UP000807825">
    <property type="component" value="Unassembled WGS sequence"/>
</dbReference>
<evidence type="ECO:0000259" key="11">
    <source>
        <dbReference type="Pfam" id="PF13614"/>
    </source>
</evidence>
<evidence type="ECO:0000256" key="9">
    <source>
        <dbReference type="SAM" id="Coils"/>
    </source>
</evidence>
<comment type="caution">
    <text evidence="12">The sequence shown here is derived from an EMBL/GenBank/DDBJ whole genome shotgun (WGS) entry which is preliminary data.</text>
</comment>
<evidence type="ECO:0000313" key="12">
    <source>
        <dbReference type="EMBL" id="MBI5248412.1"/>
    </source>
</evidence>
<evidence type="ECO:0000256" key="6">
    <source>
        <dbReference type="ARBA" id="ARBA00022840"/>
    </source>
</evidence>
<evidence type="ECO:0000256" key="7">
    <source>
        <dbReference type="ARBA" id="ARBA00023137"/>
    </source>
</evidence>
<evidence type="ECO:0000256" key="10">
    <source>
        <dbReference type="SAM" id="Phobius"/>
    </source>
</evidence>